<name>A0ABD0LT11_9CAEN</name>
<dbReference type="AlphaFoldDB" id="A0ABD0LT11"/>
<protein>
    <submittedName>
        <fullName evidence="1">Uncharacterized protein</fullName>
    </submittedName>
</protein>
<evidence type="ECO:0000313" key="2">
    <source>
        <dbReference type="Proteomes" id="UP001519460"/>
    </source>
</evidence>
<reference evidence="1 2" key="1">
    <citation type="journal article" date="2023" name="Sci. Data">
        <title>Genome assembly of the Korean intertidal mud-creeper Batillaria attramentaria.</title>
        <authorList>
            <person name="Patra A.K."/>
            <person name="Ho P.T."/>
            <person name="Jun S."/>
            <person name="Lee S.J."/>
            <person name="Kim Y."/>
            <person name="Won Y.J."/>
        </authorList>
    </citation>
    <scope>NUCLEOTIDE SEQUENCE [LARGE SCALE GENOMIC DNA]</scope>
    <source>
        <strain evidence="1">Wonlab-2016</strain>
    </source>
</reference>
<dbReference type="Proteomes" id="UP001519460">
    <property type="component" value="Unassembled WGS sequence"/>
</dbReference>
<dbReference type="EMBL" id="JACVVK020000024">
    <property type="protein sequence ID" value="KAK7502729.1"/>
    <property type="molecule type" value="Genomic_DNA"/>
</dbReference>
<proteinExistence type="predicted"/>
<comment type="caution">
    <text evidence="1">The sequence shown here is derived from an EMBL/GenBank/DDBJ whole genome shotgun (WGS) entry which is preliminary data.</text>
</comment>
<gene>
    <name evidence="1" type="ORF">BaRGS_00005979</name>
</gene>
<accession>A0ABD0LT11</accession>
<organism evidence="1 2">
    <name type="scientific">Batillaria attramentaria</name>
    <dbReference type="NCBI Taxonomy" id="370345"/>
    <lineage>
        <taxon>Eukaryota</taxon>
        <taxon>Metazoa</taxon>
        <taxon>Spiralia</taxon>
        <taxon>Lophotrochozoa</taxon>
        <taxon>Mollusca</taxon>
        <taxon>Gastropoda</taxon>
        <taxon>Caenogastropoda</taxon>
        <taxon>Sorbeoconcha</taxon>
        <taxon>Cerithioidea</taxon>
        <taxon>Batillariidae</taxon>
        <taxon>Batillaria</taxon>
    </lineage>
</organism>
<sequence>MKKAQENVKKHVSPVVTITEDTDARSTKQKIFLSEHKPTPGSYRRVYEPSVIAVTREAWEPAAAGNVSNMTYKFLCTGSVAGERCMQTVRGALHVPEGALSVHKA</sequence>
<evidence type="ECO:0000313" key="1">
    <source>
        <dbReference type="EMBL" id="KAK7502729.1"/>
    </source>
</evidence>
<keyword evidence="2" id="KW-1185">Reference proteome</keyword>